<dbReference type="Proteomes" id="UP000019678">
    <property type="component" value="Unassembled WGS sequence"/>
</dbReference>
<sequence>MKKVLMVADPFGFGGVGSLMSCRELLSPLDLTFRFLIPAFARDLVDAAHREHCTFYEGKRAPIEAHLPWCDILWSATESHSIHEAAKAGKRVIFYDPIFWFWATVSPFHVPDMLYLCQNFPGVPERVQALPPAIRSTLRVVAPRTFPRPAKRPSDAPPHLLVNLCGLHNPVRILHGYTELVTSCLLDALADTRWARVTIAGWRPELAHIERRDPRVVCRPLSHEEMIQGMSTADLLLSSPGLNSAMEAMALGTPVVFLPSQNASQARQLRTFVAHGLTPTATDWDTLADTPTRWEDLDDPQAMDRFAQLLETCAASPERVDALRKVLSELVRLDPPALASVADKQAEFFASLSRGHGSLAEVLAAEGIG</sequence>
<dbReference type="RefSeq" id="WP_156040370.1">
    <property type="nucleotide sequence ID" value="NZ_ASRX01000002.1"/>
</dbReference>
<comment type="caution">
    <text evidence="1">The sequence shown here is derived from an EMBL/GenBank/DDBJ whole genome shotgun (WGS) entry which is preliminary data.</text>
</comment>
<dbReference type="SUPFAM" id="SSF53756">
    <property type="entry name" value="UDP-Glycosyltransferase/glycogen phosphorylase"/>
    <property type="match status" value="1"/>
</dbReference>
<reference evidence="1 2" key="1">
    <citation type="submission" date="2013-05" db="EMBL/GenBank/DDBJ databases">
        <title>Genome assembly of Chondromyces apiculatus DSM 436.</title>
        <authorList>
            <person name="Sharma G."/>
            <person name="Khatri I."/>
            <person name="Kaur C."/>
            <person name="Mayilraj S."/>
            <person name="Subramanian S."/>
        </authorList>
    </citation>
    <scope>NUCLEOTIDE SEQUENCE [LARGE SCALE GENOMIC DNA]</scope>
    <source>
        <strain evidence="1 2">DSM 436</strain>
    </source>
</reference>
<protein>
    <recommendedName>
        <fullName evidence="3">Glycosyl transferase family 28 C-terminal domain-containing protein</fullName>
    </recommendedName>
</protein>
<name>A0A017THH8_9BACT</name>
<dbReference type="STRING" id="1192034.CAP_2565"/>
<gene>
    <name evidence="1" type="ORF">CAP_2565</name>
</gene>
<dbReference type="OrthoDB" id="5497619at2"/>
<evidence type="ECO:0008006" key="3">
    <source>
        <dbReference type="Google" id="ProtNLM"/>
    </source>
</evidence>
<organism evidence="1 2">
    <name type="scientific">Chondromyces apiculatus DSM 436</name>
    <dbReference type="NCBI Taxonomy" id="1192034"/>
    <lineage>
        <taxon>Bacteria</taxon>
        <taxon>Pseudomonadati</taxon>
        <taxon>Myxococcota</taxon>
        <taxon>Polyangia</taxon>
        <taxon>Polyangiales</taxon>
        <taxon>Polyangiaceae</taxon>
        <taxon>Chondromyces</taxon>
    </lineage>
</organism>
<dbReference type="EMBL" id="ASRX01000002">
    <property type="protein sequence ID" value="EYF08704.1"/>
    <property type="molecule type" value="Genomic_DNA"/>
</dbReference>
<dbReference type="Gene3D" id="3.40.50.2000">
    <property type="entry name" value="Glycogen Phosphorylase B"/>
    <property type="match status" value="1"/>
</dbReference>
<evidence type="ECO:0000313" key="2">
    <source>
        <dbReference type="Proteomes" id="UP000019678"/>
    </source>
</evidence>
<dbReference type="PROSITE" id="PS51257">
    <property type="entry name" value="PROKAR_LIPOPROTEIN"/>
    <property type="match status" value="1"/>
</dbReference>
<evidence type="ECO:0000313" key="1">
    <source>
        <dbReference type="EMBL" id="EYF08704.1"/>
    </source>
</evidence>
<proteinExistence type="predicted"/>
<dbReference type="eggNOG" id="ENOG5033HQW">
    <property type="taxonomic scope" value="Bacteria"/>
</dbReference>
<accession>A0A017THH8</accession>
<dbReference type="AlphaFoldDB" id="A0A017THH8"/>
<keyword evidence="2" id="KW-1185">Reference proteome</keyword>